<reference evidence="3" key="1">
    <citation type="journal article" date="2019" name="Int. J. Syst. Evol. Microbiol.">
        <title>The Global Catalogue of Microorganisms (GCM) 10K type strain sequencing project: providing services to taxonomists for standard genome sequencing and annotation.</title>
        <authorList>
            <consortium name="The Broad Institute Genomics Platform"/>
            <consortium name="The Broad Institute Genome Sequencing Center for Infectious Disease"/>
            <person name="Wu L."/>
            <person name="Ma J."/>
        </authorList>
    </citation>
    <scope>NUCLEOTIDE SEQUENCE [LARGE SCALE GENOMIC DNA]</scope>
    <source>
        <strain evidence="3">JCM 13595</strain>
    </source>
</reference>
<proteinExistence type="predicted"/>
<dbReference type="Proteomes" id="UP001501461">
    <property type="component" value="Unassembled WGS sequence"/>
</dbReference>
<comment type="caution">
    <text evidence="2">The sequence shown here is derived from an EMBL/GenBank/DDBJ whole genome shotgun (WGS) entry which is preliminary data.</text>
</comment>
<protein>
    <recommendedName>
        <fullName evidence="1">Bacteriophage T5 Orf172 DNA-binding domain-containing protein</fullName>
    </recommendedName>
</protein>
<evidence type="ECO:0000313" key="2">
    <source>
        <dbReference type="EMBL" id="GAA2036356.1"/>
    </source>
</evidence>
<dbReference type="InterPro" id="IPR018306">
    <property type="entry name" value="Phage_T5_Orf172_DNA-bd"/>
</dbReference>
<dbReference type="EMBL" id="BAAAMN010000028">
    <property type="protein sequence ID" value="GAA2036356.1"/>
    <property type="molecule type" value="Genomic_DNA"/>
</dbReference>
<evidence type="ECO:0000259" key="1">
    <source>
        <dbReference type="SMART" id="SM00974"/>
    </source>
</evidence>
<keyword evidence="3" id="KW-1185">Reference proteome</keyword>
<feature type="domain" description="Bacteriophage T5 Orf172 DNA-binding" evidence="1">
    <location>
        <begin position="151"/>
        <end position="235"/>
    </location>
</feature>
<sequence length="241" mass="27872">MRRKILDELEEVMLLTDRFISDVFELLDEDMTSTEMARHFGHDKPWNVEKHLHAIDMIYDPSLATNFGKQVHSYAKGAARDILMFDISPGLRKHLHQVIDTEPKLSDHSPKQPLPGNGILVDPREWLDEETVPGVYVYTYPQYLITELLSDDERTLFKVGASQATSRRLEQQRRQTEVPEDIEIIRVYPSDHCFEDEVHFHNILKRAGHHQKTTRAGTEWFRTSLPMIDAIADALGLSADR</sequence>
<dbReference type="RefSeq" id="WP_343957387.1">
    <property type="nucleotide sequence ID" value="NZ_BAAAMN010000028.1"/>
</dbReference>
<name>A0ABP5FXT6_9MICC</name>
<organism evidence="2 3">
    <name type="scientific">Yaniella flava</name>
    <dbReference type="NCBI Taxonomy" id="287930"/>
    <lineage>
        <taxon>Bacteria</taxon>
        <taxon>Bacillati</taxon>
        <taxon>Actinomycetota</taxon>
        <taxon>Actinomycetes</taxon>
        <taxon>Micrococcales</taxon>
        <taxon>Micrococcaceae</taxon>
        <taxon>Yaniella</taxon>
    </lineage>
</organism>
<dbReference type="SMART" id="SM00974">
    <property type="entry name" value="T5orf172"/>
    <property type="match status" value="1"/>
</dbReference>
<dbReference type="Pfam" id="PF10544">
    <property type="entry name" value="T5orf172"/>
    <property type="match status" value="1"/>
</dbReference>
<accession>A0ABP5FXT6</accession>
<gene>
    <name evidence="2" type="ORF">GCM10009720_16150</name>
</gene>
<evidence type="ECO:0000313" key="3">
    <source>
        <dbReference type="Proteomes" id="UP001501461"/>
    </source>
</evidence>